<accession>A0A183N5R1</accession>
<reference evidence="1 2" key="1">
    <citation type="submission" date="2018-11" db="EMBL/GenBank/DDBJ databases">
        <authorList>
            <consortium name="Pathogen Informatics"/>
        </authorList>
    </citation>
    <scope>NUCLEOTIDE SEQUENCE [LARGE SCALE GENOMIC DNA]</scope>
    <source>
        <strain evidence="1 2">Zambia</strain>
    </source>
</reference>
<keyword evidence="2" id="KW-1185">Reference proteome</keyword>
<organism evidence="1 2">
    <name type="scientific">Schistosoma margrebowiei</name>
    <dbReference type="NCBI Taxonomy" id="48269"/>
    <lineage>
        <taxon>Eukaryota</taxon>
        <taxon>Metazoa</taxon>
        <taxon>Spiralia</taxon>
        <taxon>Lophotrochozoa</taxon>
        <taxon>Platyhelminthes</taxon>
        <taxon>Trematoda</taxon>
        <taxon>Digenea</taxon>
        <taxon>Strigeidida</taxon>
        <taxon>Schistosomatoidea</taxon>
        <taxon>Schistosomatidae</taxon>
        <taxon>Schistosoma</taxon>
    </lineage>
</organism>
<gene>
    <name evidence="1" type="ORF">SMRZ_LOCUS23636</name>
</gene>
<evidence type="ECO:0000313" key="1">
    <source>
        <dbReference type="EMBL" id="VDP48043.1"/>
    </source>
</evidence>
<dbReference type="EMBL" id="UZAI01019838">
    <property type="protein sequence ID" value="VDP48043.1"/>
    <property type="molecule type" value="Genomic_DNA"/>
</dbReference>
<dbReference type="AlphaFoldDB" id="A0A183N5R1"/>
<sequence>MVERYISVCDNKRNNNKSLYQSRVFNHIVRLEILNIHWPDTINKDLLCEGANQLPAEEEIRKRRWKWTGHILRKSPVCITRQALTWNPEEKRRIGRPMNILRREIEEDMKRRSNRRNQSVISSVETQLNCALIKVVTARVSKGREEEEEEG</sequence>
<proteinExistence type="predicted"/>
<evidence type="ECO:0000313" key="2">
    <source>
        <dbReference type="Proteomes" id="UP000277204"/>
    </source>
</evidence>
<dbReference type="Proteomes" id="UP000277204">
    <property type="component" value="Unassembled WGS sequence"/>
</dbReference>
<name>A0A183N5R1_9TREM</name>
<protein>
    <submittedName>
        <fullName evidence="1">Uncharacterized protein</fullName>
    </submittedName>
</protein>